<accession>A0AAE0FPR7</accession>
<keyword evidence="1" id="KW-0732">Signal</keyword>
<sequence length="119" mass="13616">MQKYFLPIAFMVLLSDLRIVPCVRQLQQVTSQYCVQVGLVTTTQGSKMKWSIKLGDEIIYNRPFVYNNSEEYYEFVCSLDDQLSYTFEMSNTVDSDGWEGGYAVVRDEECCTLGGGMTE</sequence>
<organism evidence="2 3">
    <name type="scientific">Cymbomonas tetramitiformis</name>
    <dbReference type="NCBI Taxonomy" id="36881"/>
    <lineage>
        <taxon>Eukaryota</taxon>
        <taxon>Viridiplantae</taxon>
        <taxon>Chlorophyta</taxon>
        <taxon>Pyramimonadophyceae</taxon>
        <taxon>Pyramimonadales</taxon>
        <taxon>Pyramimonadaceae</taxon>
        <taxon>Cymbomonas</taxon>
    </lineage>
</organism>
<gene>
    <name evidence="2" type="ORF">CYMTET_28232</name>
</gene>
<keyword evidence="3" id="KW-1185">Reference proteome</keyword>
<name>A0AAE0FPR7_9CHLO</name>
<proteinExistence type="predicted"/>
<evidence type="ECO:0000313" key="3">
    <source>
        <dbReference type="Proteomes" id="UP001190700"/>
    </source>
</evidence>
<reference evidence="2 3" key="1">
    <citation type="journal article" date="2015" name="Genome Biol. Evol.">
        <title>Comparative Genomics of a Bacterivorous Green Alga Reveals Evolutionary Causalities and Consequences of Phago-Mixotrophic Mode of Nutrition.</title>
        <authorList>
            <person name="Burns J.A."/>
            <person name="Paasch A."/>
            <person name="Narechania A."/>
            <person name="Kim E."/>
        </authorList>
    </citation>
    <scope>NUCLEOTIDE SEQUENCE [LARGE SCALE GENOMIC DNA]</scope>
    <source>
        <strain evidence="2 3">PLY_AMNH</strain>
    </source>
</reference>
<protein>
    <submittedName>
        <fullName evidence="2">Uncharacterized protein</fullName>
    </submittedName>
</protein>
<dbReference type="Proteomes" id="UP001190700">
    <property type="component" value="Unassembled WGS sequence"/>
</dbReference>
<dbReference type="AlphaFoldDB" id="A0AAE0FPR7"/>
<feature type="non-terminal residue" evidence="2">
    <location>
        <position position="119"/>
    </location>
</feature>
<feature type="signal peptide" evidence="1">
    <location>
        <begin position="1"/>
        <end position="22"/>
    </location>
</feature>
<evidence type="ECO:0000256" key="1">
    <source>
        <dbReference type="SAM" id="SignalP"/>
    </source>
</evidence>
<comment type="caution">
    <text evidence="2">The sequence shown here is derived from an EMBL/GenBank/DDBJ whole genome shotgun (WGS) entry which is preliminary data.</text>
</comment>
<evidence type="ECO:0000313" key="2">
    <source>
        <dbReference type="EMBL" id="KAK3262941.1"/>
    </source>
</evidence>
<dbReference type="EMBL" id="LGRX02015851">
    <property type="protein sequence ID" value="KAK3262941.1"/>
    <property type="molecule type" value="Genomic_DNA"/>
</dbReference>
<feature type="chain" id="PRO_5042022997" evidence="1">
    <location>
        <begin position="23"/>
        <end position="119"/>
    </location>
</feature>